<keyword evidence="1" id="KW-0472">Membrane</keyword>
<accession>A0ABY4IVB0</accession>
<keyword evidence="1" id="KW-0812">Transmembrane</keyword>
<dbReference type="EMBL" id="CP078078">
    <property type="protein sequence ID" value="UPL16695.1"/>
    <property type="molecule type" value="Genomic_DNA"/>
</dbReference>
<proteinExistence type="predicted"/>
<evidence type="ECO:0000256" key="1">
    <source>
        <dbReference type="SAM" id="Phobius"/>
    </source>
</evidence>
<sequence length="89" mass="9398">MMTRTITQRLTIILPLIGVAFLLASMLLPVQLAAAAWGVAMTSFLIALATAIAVQRHQGQANVTSRELAPSNARPMTLRVGVATDDATP</sequence>
<protein>
    <submittedName>
        <fullName evidence="2">Uncharacterized protein</fullName>
    </submittedName>
</protein>
<keyword evidence="3" id="KW-1185">Reference proteome</keyword>
<keyword evidence="1" id="KW-1133">Transmembrane helix</keyword>
<dbReference type="RefSeq" id="WP_248570285.1">
    <property type="nucleotide sequence ID" value="NZ_CP078078.1"/>
</dbReference>
<reference evidence="2 3" key="1">
    <citation type="submission" date="2021-06" db="EMBL/GenBank/DDBJ databases">
        <title>Genome-based taxonomic framework of Microbacterium strains isolated from marine environment, the description of four new species and reclassification of four preexisting species.</title>
        <authorList>
            <person name="Lee S.D."/>
            <person name="Kim S.-M."/>
            <person name="Byeon Y.-S."/>
            <person name="Yang H.L."/>
            <person name="Kim I.S."/>
        </authorList>
    </citation>
    <scope>NUCLEOTIDE SEQUENCE [LARGE SCALE GENOMIC DNA]</scope>
    <source>
        <strain evidence="2 3">KSW4-10</strain>
    </source>
</reference>
<feature type="transmembrane region" description="Helical" evidence="1">
    <location>
        <begin position="34"/>
        <end position="54"/>
    </location>
</feature>
<organism evidence="2 3">
    <name type="scientific">Microbacterium aurugineum</name>
    <dbReference type="NCBI Taxonomy" id="2851642"/>
    <lineage>
        <taxon>Bacteria</taxon>
        <taxon>Bacillati</taxon>
        <taxon>Actinomycetota</taxon>
        <taxon>Actinomycetes</taxon>
        <taxon>Micrococcales</taxon>
        <taxon>Microbacteriaceae</taxon>
        <taxon>Microbacterium</taxon>
    </lineage>
</organism>
<gene>
    <name evidence="2" type="ORF">KV397_02435</name>
</gene>
<name>A0ABY4IVB0_9MICO</name>
<feature type="transmembrane region" description="Helical" evidence="1">
    <location>
        <begin position="12"/>
        <end position="28"/>
    </location>
</feature>
<evidence type="ECO:0000313" key="2">
    <source>
        <dbReference type="EMBL" id="UPL16695.1"/>
    </source>
</evidence>
<evidence type="ECO:0000313" key="3">
    <source>
        <dbReference type="Proteomes" id="UP000830631"/>
    </source>
</evidence>
<dbReference type="Proteomes" id="UP000830631">
    <property type="component" value="Chromosome"/>
</dbReference>